<dbReference type="OrthoDB" id="3209791at2"/>
<dbReference type="RefSeq" id="WP_086992029.1">
    <property type="nucleotide sequence ID" value="NZ_FUHU01000035.1"/>
</dbReference>
<feature type="transmembrane region" description="Helical" evidence="1">
    <location>
        <begin position="174"/>
        <end position="195"/>
    </location>
</feature>
<dbReference type="EMBL" id="FUHU01000035">
    <property type="protein sequence ID" value="SJM61902.1"/>
    <property type="molecule type" value="Genomic_DNA"/>
</dbReference>
<evidence type="ECO:0000256" key="1">
    <source>
        <dbReference type="SAM" id="Phobius"/>
    </source>
</evidence>
<sequence>MQRIKNVLNVHFVDRKGTFLVPIYILAAMVAIVIAIGIIARVAGANEADLYEGMKWNGAVWALLGMGFGIGAMTMTQYLSFALGLGITRREWLAGSSVMFVLVAAGTAVIVMVLKLIEQATTGFGLSVRLFDTVHTGPASWWQTLLQVFLMVMAAMTLTATISGIWNRWGKTGLMWLAAIAIALGVVAFGIGILLPADQVMGVFSWFGNLAWISWMGLLAGVMLIGAVAFWLLGSKAEVR</sequence>
<feature type="transmembrane region" description="Helical" evidence="1">
    <location>
        <begin position="92"/>
        <end position="117"/>
    </location>
</feature>
<feature type="transmembrane region" description="Helical" evidence="1">
    <location>
        <begin position="141"/>
        <end position="162"/>
    </location>
</feature>
<gene>
    <name evidence="2" type="ORF">CZ674_08050</name>
</gene>
<keyword evidence="3" id="KW-1185">Reference proteome</keyword>
<feature type="transmembrane region" description="Helical" evidence="1">
    <location>
        <begin position="21"/>
        <end position="40"/>
    </location>
</feature>
<protein>
    <submittedName>
        <fullName evidence="2">Putative integral membrane protein</fullName>
    </submittedName>
</protein>
<evidence type="ECO:0000313" key="3">
    <source>
        <dbReference type="Proteomes" id="UP000195787"/>
    </source>
</evidence>
<name>A0A1R4G1N9_9MICO</name>
<keyword evidence="1" id="KW-0472">Membrane</keyword>
<keyword evidence="1" id="KW-1133">Transmembrane helix</keyword>
<evidence type="ECO:0000313" key="2">
    <source>
        <dbReference type="EMBL" id="SJM61902.1"/>
    </source>
</evidence>
<dbReference type="GeneID" id="303173164"/>
<organism evidence="2 3">
    <name type="scientific">Agrococcus casei LMG 22410</name>
    <dbReference type="NCBI Taxonomy" id="1255656"/>
    <lineage>
        <taxon>Bacteria</taxon>
        <taxon>Bacillati</taxon>
        <taxon>Actinomycetota</taxon>
        <taxon>Actinomycetes</taxon>
        <taxon>Micrococcales</taxon>
        <taxon>Microbacteriaceae</taxon>
        <taxon>Agrococcus</taxon>
    </lineage>
</organism>
<feature type="transmembrane region" description="Helical" evidence="1">
    <location>
        <begin position="60"/>
        <end position="85"/>
    </location>
</feature>
<feature type="transmembrane region" description="Helical" evidence="1">
    <location>
        <begin position="215"/>
        <end position="234"/>
    </location>
</feature>
<dbReference type="Proteomes" id="UP000195787">
    <property type="component" value="Unassembled WGS sequence"/>
</dbReference>
<accession>A0A1R4G1N9</accession>
<reference evidence="2 3" key="1">
    <citation type="submission" date="2017-02" db="EMBL/GenBank/DDBJ databases">
        <authorList>
            <person name="Peterson S.W."/>
        </authorList>
    </citation>
    <scope>NUCLEOTIDE SEQUENCE [LARGE SCALE GENOMIC DNA]</scope>
    <source>
        <strain evidence="2 3">LMG 22410</strain>
    </source>
</reference>
<proteinExistence type="predicted"/>
<keyword evidence="1" id="KW-0812">Transmembrane</keyword>
<dbReference type="AlphaFoldDB" id="A0A1R4G1N9"/>